<comment type="caution">
    <text evidence="1">The sequence shown here is derived from an EMBL/GenBank/DDBJ whole genome shotgun (WGS) entry which is preliminary data.</text>
</comment>
<reference evidence="2" key="1">
    <citation type="submission" date="2018-06" db="EMBL/GenBank/DDBJ databases">
        <authorList>
            <person name="Feng T."/>
            <person name="Jeon C.O."/>
        </authorList>
    </citation>
    <scope>NUCLEOTIDE SEQUENCE [LARGE SCALE GENOMIC DNA]</scope>
    <source>
        <strain evidence="2">S23</strain>
    </source>
</reference>
<dbReference type="InterPro" id="IPR036692">
    <property type="entry name" value="Shew3726-like_sf"/>
</dbReference>
<organism evidence="1 2">
    <name type="scientific">Cupriavidus lacunae</name>
    <dbReference type="NCBI Taxonomy" id="2666307"/>
    <lineage>
        <taxon>Bacteria</taxon>
        <taxon>Pseudomonadati</taxon>
        <taxon>Pseudomonadota</taxon>
        <taxon>Betaproteobacteria</taxon>
        <taxon>Burkholderiales</taxon>
        <taxon>Burkholderiaceae</taxon>
        <taxon>Cupriavidus</taxon>
    </lineage>
</organism>
<accession>A0A370NJX4</accession>
<evidence type="ECO:0008006" key="3">
    <source>
        <dbReference type="Google" id="ProtNLM"/>
    </source>
</evidence>
<dbReference type="RefSeq" id="WP_115215649.1">
    <property type="nucleotide sequence ID" value="NZ_QKWJ01000078.1"/>
</dbReference>
<dbReference type="Proteomes" id="UP000255165">
    <property type="component" value="Unassembled WGS sequence"/>
</dbReference>
<dbReference type="AlphaFoldDB" id="A0A370NJX4"/>
<dbReference type="EMBL" id="QKWJ01000078">
    <property type="protein sequence ID" value="RDK05901.1"/>
    <property type="molecule type" value="Genomic_DNA"/>
</dbReference>
<name>A0A370NJX4_9BURK</name>
<proteinExistence type="predicted"/>
<sequence>MPNSFSIHSPKPSDDGERVYFTIEADGAKSKGYISRSALDELAGGHIGDLGEVFDKHRDRIKEAAHLKWLVNPSLDPIVLSSDDF</sequence>
<evidence type="ECO:0000313" key="1">
    <source>
        <dbReference type="EMBL" id="RDK05901.1"/>
    </source>
</evidence>
<protein>
    <recommendedName>
        <fullName evidence="3">DUF1488 domain-containing protein</fullName>
    </recommendedName>
</protein>
<gene>
    <name evidence="1" type="ORF">DN412_34250</name>
</gene>
<keyword evidence="2" id="KW-1185">Reference proteome</keyword>
<dbReference type="SUPFAM" id="SSF160272">
    <property type="entry name" value="Shew3726-like"/>
    <property type="match status" value="1"/>
</dbReference>
<evidence type="ECO:0000313" key="2">
    <source>
        <dbReference type="Proteomes" id="UP000255165"/>
    </source>
</evidence>